<sequence length="165" mass="18937">MVHGNNGNTQLAYCYKRRNNIYNEVFHKLLYLLYSYRAFLRHSNASNSDIMFRNPDHRLPVLAVPPSGKRGVIQGKGTTPQSINVAYHNSHVPHVPDSDSHQDFDPPYHWQQRKAEPRDRIGDIGCSRQESISTNIAVWKSFTNHTGFTASGHQRLRLTLPFRPS</sequence>
<gene>
    <name evidence="1" type="ORF">GQ43DRAFT_304985</name>
</gene>
<reference evidence="1" key="1">
    <citation type="journal article" date="2020" name="Stud. Mycol.">
        <title>101 Dothideomycetes genomes: a test case for predicting lifestyles and emergence of pathogens.</title>
        <authorList>
            <person name="Haridas S."/>
            <person name="Albert R."/>
            <person name="Binder M."/>
            <person name="Bloem J."/>
            <person name="Labutti K."/>
            <person name="Salamov A."/>
            <person name="Andreopoulos B."/>
            <person name="Baker S."/>
            <person name="Barry K."/>
            <person name="Bills G."/>
            <person name="Bluhm B."/>
            <person name="Cannon C."/>
            <person name="Castanera R."/>
            <person name="Culley D."/>
            <person name="Daum C."/>
            <person name="Ezra D."/>
            <person name="Gonzalez J."/>
            <person name="Henrissat B."/>
            <person name="Kuo A."/>
            <person name="Liang C."/>
            <person name="Lipzen A."/>
            <person name="Lutzoni F."/>
            <person name="Magnuson J."/>
            <person name="Mondo S."/>
            <person name="Nolan M."/>
            <person name="Ohm R."/>
            <person name="Pangilinan J."/>
            <person name="Park H.-J."/>
            <person name="Ramirez L."/>
            <person name="Alfaro M."/>
            <person name="Sun H."/>
            <person name="Tritt A."/>
            <person name="Yoshinaga Y."/>
            <person name="Zwiers L.-H."/>
            <person name="Turgeon B."/>
            <person name="Goodwin S."/>
            <person name="Spatafora J."/>
            <person name="Crous P."/>
            <person name="Grigoriev I."/>
        </authorList>
    </citation>
    <scope>NUCLEOTIDE SEQUENCE</scope>
    <source>
        <strain evidence="1">ATCC 74209</strain>
    </source>
</reference>
<dbReference type="Proteomes" id="UP000799536">
    <property type="component" value="Unassembled WGS sequence"/>
</dbReference>
<proteinExistence type="predicted"/>
<dbReference type="AlphaFoldDB" id="A0A9P4MR52"/>
<organism evidence="1 2">
    <name type="scientific">Delitschia confertaspora ATCC 74209</name>
    <dbReference type="NCBI Taxonomy" id="1513339"/>
    <lineage>
        <taxon>Eukaryota</taxon>
        <taxon>Fungi</taxon>
        <taxon>Dikarya</taxon>
        <taxon>Ascomycota</taxon>
        <taxon>Pezizomycotina</taxon>
        <taxon>Dothideomycetes</taxon>
        <taxon>Pleosporomycetidae</taxon>
        <taxon>Pleosporales</taxon>
        <taxon>Delitschiaceae</taxon>
        <taxon>Delitschia</taxon>
    </lineage>
</organism>
<accession>A0A9P4MR52</accession>
<evidence type="ECO:0000313" key="1">
    <source>
        <dbReference type="EMBL" id="KAF2202584.1"/>
    </source>
</evidence>
<name>A0A9P4MR52_9PLEO</name>
<dbReference type="EMBL" id="ML993931">
    <property type="protein sequence ID" value="KAF2202584.1"/>
    <property type="molecule type" value="Genomic_DNA"/>
</dbReference>
<comment type="caution">
    <text evidence="1">The sequence shown here is derived from an EMBL/GenBank/DDBJ whole genome shotgun (WGS) entry which is preliminary data.</text>
</comment>
<keyword evidence="2" id="KW-1185">Reference proteome</keyword>
<protein>
    <submittedName>
        <fullName evidence="1">Uncharacterized protein</fullName>
    </submittedName>
</protein>
<evidence type="ECO:0000313" key="2">
    <source>
        <dbReference type="Proteomes" id="UP000799536"/>
    </source>
</evidence>